<dbReference type="InterPro" id="IPR050313">
    <property type="entry name" value="Carb_Metab_HTH_regulators"/>
</dbReference>
<feature type="domain" description="HTH deoR-type" evidence="4">
    <location>
        <begin position="10"/>
        <end position="65"/>
    </location>
</feature>
<dbReference type="Pfam" id="PF08220">
    <property type="entry name" value="HTH_DeoR"/>
    <property type="match status" value="1"/>
</dbReference>
<dbReference type="OrthoDB" id="9797223at2"/>
<keyword evidence="3" id="KW-0804">Transcription</keyword>
<dbReference type="Proteomes" id="UP000266441">
    <property type="component" value="Unassembled WGS sequence"/>
</dbReference>
<dbReference type="PRINTS" id="PR00037">
    <property type="entry name" value="HTHLACR"/>
</dbReference>
<reference evidence="5 6" key="1">
    <citation type="journal article" date="2015" name="Int. J. Syst. Evol. Microbiol.">
        <title>Mariniphaga sediminis sp. nov., isolated from coastal sediment.</title>
        <authorList>
            <person name="Wang F.Q."/>
            <person name="Shen Q.Y."/>
            <person name="Chen G.J."/>
            <person name="Du Z.J."/>
        </authorList>
    </citation>
    <scope>NUCLEOTIDE SEQUENCE [LARGE SCALE GENOMIC DNA]</scope>
    <source>
        <strain evidence="5 6">SY21</strain>
    </source>
</reference>
<dbReference type="PANTHER" id="PTHR30363:SF44">
    <property type="entry name" value="AGA OPERON TRANSCRIPTIONAL REPRESSOR-RELATED"/>
    <property type="match status" value="1"/>
</dbReference>
<dbReference type="EMBL" id="QWET01000002">
    <property type="protein sequence ID" value="RIH66720.1"/>
    <property type="molecule type" value="Genomic_DNA"/>
</dbReference>
<evidence type="ECO:0000256" key="1">
    <source>
        <dbReference type="ARBA" id="ARBA00023015"/>
    </source>
</evidence>
<dbReference type="SMART" id="SM01134">
    <property type="entry name" value="DeoRC"/>
    <property type="match status" value="1"/>
</dbReference>
<dbReference type="GO" id="GO:0003700">
    <property type="term" value="F:DNA-binding transcription factor activity"/>
    <property type="evidence" value="ECO:0007669"/>
    <property type="project" value="InterPro"/>
</dbReference>
<dbReference type="GO" id="GO:0003677">
    <property type="term" value="F:DNA binding"/>
    <property type="evidence" value="ECO:0007669"/>
    <property type="project" value="UniProtKB-KW"/>
</dbReference>
<proteinExistence type="predicted"/>
<dbReference type="SUPFAM" id="SSF46785">
    <property type="entry name" value="Winged helix' DNA-binding domain"/>
    <property type="match status" value="1"/>
</dbReference>
<keyword evidence="1" id="KW-0805">Transcription regulation</keyword>
<evidence type="ECO:0000259" key="4">
    <source>
        <dbReference type="PROSITE" id="PS51000"/>
    </source>
</evidence>
<evidence type="ECO:0000256" key="2">
    <source>
        <dbReference type="ARBA" id="ARBA00023125"/>
    </source>
</evidence>
<sequence>MKNSSGKRNSAQRHRAILNEMEKKGYVTVQDFSQELGVSEVTIRKDLKELEKKKLLLRSHGGASPLSSLISDRHIDEKEKIMVDEKLRIADAANQLLVKDDRIIIASGTTLLYFARKISMTEPLTVITPSVKVALTLCYNPNMEIIQLGGSMRKSSASVIGPYAEQFLSGLMCNKLFIGVDGIDIDFGLTTSNIGEAHLNHSMLNAAKEVIVLADSSKFGKQGFGKICSIEQVQHIITDKNAPQNVLQIIREKGIEVTLV</sequence>
<protein>
    <submittedName>
        <fullName evidence="5">DeoR/GlpR transcriptional regulator</fullName>
    </submittedName>
</protein>
<dbReference type="Gene3D" id="1.10.10.10">
    <property type="entry name" value="Winged helix-like DNA-binding domain superfamily/Winged helix DNA-binding domain"/>
    <property type="match status" value="1"/>
</dbReference>
<keyword evidence="6" id="KW-1185">Reference proteome</keyword>
<dbReference type="InterPro" id="IPR036390">
    <property type="entry name" value="WH_DNA-bd_sf"/>
</dbReference>
<keyword evidence="2" id="KW-0238">DNA-binding</keyword>
<comment type="caution">
    <text evidence="5">The sequence shown here is derived from an EMBL/GenBank/DDBJ whole genome shotgun (WGS) entry which is preliminary data.</text>
</comment>
<dbReference type="InterPro" id="IPR018356">
    <property type="entry name" value="Tscrpt_reg_HTH_DeoR_CS"/>
</dbReference>
<dbReference type="Pfam" id="PF00455">
    <property type="entry name" value="DeoRC"/>
    <property type="match status" value="1"/>
</dbReference>
<dbReference type="PROSITE" id="PS51000">
    <property type="entry name" value="HTH_DEOR_2"/>
    <property type="match status" value="1"/>
</dbReference>
<evidence type="ECO:0000313" key="5">
    <source>
        <dbReference type="EMBL" id="RIH66720.1"/>
    </source>
</evidence>
<name>A0A399D985_9BACT</name>
<dbReference type="InterPro" id="IPR014036">
    <property type="entry name" value="DeoR-like_C"/>
</dbReference>
<organism evidence="5 6">
    <name type="scientific">Mariniphaga sediminis</name>
    <dbReference type="NCBI Taxonomy" id="1628158"/>
    <lineage>
        <taxon>Bacteria</taxon>
        <taxon>Pseudomonadati</taxon>
        <taxon>Bacteroidota</taxon>
        <taxon>Bacteroidia</taxon>
        <taxon>Marinilabiliales</taxon>
        <taxon>Prolixibacteraceae</taxon>
        <taxon>Mariniphaga</taxon>
    </lineage>
</organism>
<dbReference type="RefSeq" id="WP_119348592.1">
    <property type="nucleotide sequence ID" value="NZ_JBFHKJ010000145.1"/>
</dbReference>
<dbReference type="InterPro" id="IPR001034">
    <property type="entry name" value="DeoR_HTH"/>
</dbReference>
<dbReference type="InterPro" id="IPR036388">
    <property type="entry name" value="WH-like_DNA-bd_sf"/>
</dbReference>
<evidence type="ECO:0000256" key="3">
    <source>
        <dbReference type="ARBA" id="ARBA00023163"/>
    </source>
</evidence>
<dbReference type="PROSITE" id="PS00894">
    <property type="entry name" value="HTH_DEOR_1"/>
    <property type="match status" value="1"/>
</dbReference>
<dbReference type="SUPFAM" id="SSF100950">
    <property type="entry name" value="NagB/RpiA/CoA transferase-like"/>
    <property type="match status" value="1"/>
</dbReference>
<dbReference type="PANTHER" id="PTHR30363">
    <property type="entry name" value="HTH-TYPE TRANSCRIPTIONAL REGULATOR SRLR-RELATED"/>
    <property type="match status" value="1"/>
</dbReference>
<dbReference type="InterPro" id="IPR037171">
    <property type="entry name" value="NagB/RpiA_transferase-like"/>
</dbReference>
<gene>
    <name evidence="5" type="ORF">D1164_03730</name>
</gene>
<accession>A0A399D985</accession>
<dbReference type="AlphaFoldDB" id="A0A399D985"/>
<dbReference type="Gene3D" id="3.40.50.1360">
    <property type="match status" value="1"/>
</dbReference>
<evidence type="ECO:0000313" key="6">
    <source>
        <dbReference type="Proteomes" id="UP000266441"/>
    </source>
</evidence>
<dbReference type="SMART" id="SM00420">
    <property type="entry name" value="HTH_DEOR"/>
    <property type="match status" value="1"/>
</dbReference>